<organism evidence="2 3">
    <name type="scientific">Aliarcobacter butzleri L348</name>
    <dbReference type="NCBI Taxonomy" id="1447256"/>
    <lineage>
        <taxon>Bacteria</taxon>
        <taxon>Pseudomonadati</taxon>
        <taxon>Campylobacterota</taxon>
        <taxon>Epsilonproteobacteria</taxon>
        <taxon>Campylobacterales</taxon>
        <taxon>Arcobacteraceae</taxon>
        <taxon>Aliarcobacter</taxon>
    </lineage>
</organism>
<dbReference type="AlphaFoldDB" id="A0A0G9JZZ9"/>
<proteinExistence type="predicted"/>
<dbReference type="CDD" id="cd00093">
    <property type="entry name" value="HTH_XRE"/>
    <property type="match status" value="1"/>
</dbReference>
<feature type="domain" description="HTH cro/C1-type" evidence="1">
    <location>
        <begin position="3"/>
        <end position="57"/>
    </location>
</feature>
<dbReference type="InterPro" id="IPR001387">
    <property type="entry name" value="Cro/C1-type_HTH"/>
</dbReference>
<name>A0A0G9JZZ9_9BACT</name>
<accession>A0A0G9JZZ9</accession>
<evidence type="ECO:0000259" key="1">
    <source>
        <dbReference type="PROSITE" id="PS50943"/>
    </source>
</evidence>
<dbReference type="EMBL" id="JAIQ01000147">
    <property type="protein sequence ID" value="KLD97542.1"/>
    <property type="molecule type" value="Genomic_DNA"/>
</dbReference>
<dbReference type="GO" id="GO:0003677">
    <property type="term" value="F:DNA binding"/>
    <property type="evidence" value="ECO:0007669"/>
    <property type="project" value="InterPro"/>
</dbReference>
<evidence type="ECO:0000313" key="3">
    <source>
        <dbReference type="Proteomes" id="UP000035514"/>
    </source>
</evidence>
<reference evidence="2 3" key="1">
    <citation type="submission" date="2014-01" db="EMBL/GenBank/DDBJ databases">
        <title>Development of a Comparative Genomic Fingerprinting Assay for High Resolution Genotyping of Arcobacter butzleri.</title>
        <authorList>
            <person name="Webb A.L."/>
            <person name="Inglis G.D."/>
            <person name="Kruczkiewicz P."/>
            <person name="Selinger L.B."/>
            <person name="Taboada E.N."/>
        </authorList>
    </citation>
    <scope>NUCLEOTIDE SEQUENCE [LARGE SCALE GENOMIC DNA]</scope>
    <source>
        <strain evidence="2 3">L348</strain>
    </source>
</reference>
<comment type="caution">
    <text evidence="2">The sequence shown here is derived from an EMBL/GenBank/DDBJ whole genome shotgun (WGS) entry which is preliminary data.</text>
</comment>
<dbReference type="InterPro" id="IPR010982">
    <property type="entry name" value="Lambda_DNA-bd_dom_sf"/>
</dbReference>
<evidence type="ECO:0000313" key="2">
    <source>
        <dbReference type="EMBL" id="KLD97542.1"/>
    </source>
</evidence>
<dbReference type="SMART" id="SM00530">
    <property type="entry name" value="HTH_XRE"/>
    <property type="match status" value="1"/>
</dbReference>
<dbReference type="Proteomes" id="UP000035514">
    <property type="component" value="Unassembled WGS sequence"/>
</dbReference>
<gene>
    <name evidence="2" type="ORF">AA20_10965</name>
</gene>
<sequence length="240" mass="28640">MFLREFREGLHLTQNELSLKLDIAQTTIARYESNKIKPTSTIIFKYINELNANPNFLFLGLEPLQLNLDEEYLSQQNNEIIKDLSLSINQNELNLELNKLFISITLDKFSNKEEKSTIQNILHALKLEGHFPYRPFLFLYYVFKYVSENMDELKQIKSYKEYLISLTQRYNQYTYKNDPLFTKKIKSEISDNIELYCNENEIKVLLENPKITIEKLEEKMTSSMIRMHRNKDVNQLFPKK</sequence>
<dbReference type="Pfam" id="PF01381">
    <property type="entry name" value="HTH_3"/>
    <property type="match status" value="1"/>
</dbReference>
<dbReference type="PATRIC" id="fig|1447256.3.peg.2144"/>
<dbReference type="SUPFAM" id="SSF47413">
    <property type="entry name" value="lambda repressor-like DNA-binding domains"/>
    <property type="match status" value="1"/>
</dbReference>
<dbReference type="RefSeq" id="WP_046997257.1">
    <property type="nucleotide sequence ID" value="NZ_JAIQ01000147.1"/>
</dbReference>
<dbReference type="PROSITE" id="PS50943">
    <property type="entry name" value="HTH_CROC1"/>
    <property type="match status" value="1"/>
</dbReference>
<protein>
    <recommendedName>
        <fullName evidence="1">HTH cro/C1-type domain-containing protein</fullName>
    </recommendedName>
</protein>
<dbReference type="Gene3D" id="1.10.260.40">
    <property type="entry name" value="lambda repressor-like DNA-binding domains"/>
    <property type="match status" value="1"/>
</dbReference>